<keyword evidence="4" id="KW-1185">Reference proteome</keyword>
<evidence type="ECO:0000259" key="2">
    <source>
        <dbReference type="Pfam" id="PF06181"/>
    </source>
</evidence>
<keyword evidence="1" id="KW-1133">Transmembrane helix</keyword>
<proteinExistence type="predicted"/>
<feature type="domain" description="Urate oxidase N-terminal" evidence="2">
    <location>
        <begin position="4"/>
        <end position="296"/>
    </location>
</feature>
<feature type="transmembrane region" description="Helical" evidence="1">
    <location>
        <begin position="281"/>
        <end position="300"/>
    </location>
</feature>
<protein>
    <submittedName>
        <fullName evidence="3">Urate hydroxylase PuuD</fullName>
    </submittedName>
</protein>
<dbReference type="InterPro" id="IPR036909">
    <property type="entry name" value="Cyt_c-like_dom_sf"/>
</dbReference>
<feature type="transmembrane region" description="Helical" evidence="1">
    <location>
        <begin position="85"/>
        <end position="103"/>
    </location>
</feature>
<feature type="transmembrane region" description="Helical" evidence="1">
    <location>
        <begin position="115"/>
        <end position="135"/>
    </location>
</feature>
<dbReference type="GO" id="GO:0020037">
    <property type="term" value="F:heme binding"/>
    <property type="evidence" value="ECO:0007669"/>
    <property type="project" value="InterPro"/>
</dbReference>
<dbReference type="KEGG" id="cmet:K6K41_00445"/>
<dbReference type="Proteomes" id="UP000825701">
    <property type="component" value="Chromosome"/>
</dbReference>
<accession>A0A9E6RFH0</accession>
<sequence>MDAIIWEWVSFFVRWTHVMAGIAWIGSSFYFVHLDLSLKQRPSLPEKAYGDEWQVHGGGFYHMVKYLVAPPQLPEHVTWFKWEAYATWLSGFALLVIVYYLGARLYMIDPAVMDIHPISAVAYSLGGIFLGWFLYNEFCESDLARSDLKLALSAFAMIVAFAFIYSFVFSGRGAFMQIGAMMGTIMAANVFMVIIPNQRKVVASLKAGETPDPTLGAKGKQRSLHNNYLTLPVVFVMIGNHYPLAFATRYSWIILALVIVMGVSIRHFFNTMHRGKPSPWWTWGITAACGAAIAALSAAGPAPARRAVVEPQGAQSELFENAQLVVQTRCSMCHAERPLWPGVGVAPKGVKLETLQDIRAHAGAIRVTAVLTHSMPPGNVTEITDEERRILKDWVAVE</sequence>
<gene>
    <name evidence="3" type="ORF">K6K41_00445</name>
</gene>
<feature type="transmembrane region" description="Helical" evidence="1">
    <location>
        <begin position="250"/>
        <end position="269"/>
    </location>
</feature>
<dbReference type="RefSeq" id="WP_378148638.1">
    <property type="nucleotide sequence ID" value="NZ_JBHRXS010000006.1"/>
</dbReference>
<dbReference type="AlphaFoldDB" id="A0A9E6RFH0"/>
<keyword evidence="1" id="KW-0472">Membrane</keyword>
<evidence type="ECO:0000313" key="3">
    <source>
        <dbReference type="EMBL" id="QZO00306.1"/>
    </source>
</evidence>
<feature type="transmembrane region" description="Helical" evidence="1">
    <location>
        <begin position="12"/>
        <end position="32"/>
    </location>
</feature>
<keyword evidence="1" id="KW-0812">Transmembrane</keyword>
<evidence type="ECO:0000256" key="1">
    <source>
        <dbReference type="SAM" id="Phobius"/>
    </source>
</evidence>
<dbReference type="SUPFAM" id="SSF46626">
    <property type="entry name" value="Cytochrome c"/>
    <property type="match status" value="1"/>
</dbReference>
<name>A0A9E6RFH0_9HYPH</name>
<dbReference type="GO" id="GO:0009055">
    <property type="term" value="F:electron transfer activity"/>
    <property type="evidence" value="ECO:0007669"/>
    <property type="project" value="InterPro"/>
</dbReference>
<feature type="transmembrane region" description="Helical" evidence="1">
    <location>
        <begin position="174"/>
        <end position="195"/>
    </location>
</feature>
<dbReference type="EMBL" id="CP081869">
    <property type="protein sequence ID" value="QZO00306.1"/>
    <property type="molecule type" value="Genomic_DNA"/>
</dbReference>
<dbReference type="Pfam" id="PF06181">
    <property type="entry name" value="Urate_ox_N"/>
    <property type="match status" value="1"/>
</dbReference>
<reference evidence="3" key="1">
    <citation type="submission" date="2021-08" db="EMBL/GenBank/DDBJ databases">
        <authorList>
            <person name="Zhang H."/>
            <person name="Xu M."/>
            <person name="Yu Z."/>
            <person name="Yang L."/>
            <person name="Cai Y."/>
        </authorList>
    </citation>
    <scope>NUCLEOTIDE SEQUENCE</scope>
    <source>
        <strain evidence="3">CHL1</strain>
    </source>
</reference>
<feature type="transmembrane region" description="Helical" evidence="1">
    <location>
        <begin position="147"/>
        <end position="168"/>
    </location>
</feature>
<dbReference type="InterPro" id="IPR010389">
    <property type="entry name" value="Urate_ox_N"/>
</dbReference>
<organism evidence="3 4">
    <name type="scientific">Chenggangzhangella methanolivorans</name>
    <dbReference type="NCBI Taxonomy" id="1437009"/>
    <lineage>
        <taxon>Bacteria</taxon>
        <taxon>Pseudomonadati</taxon>
        <taxon>Pseudomonadota</taxon>
        <taxon>Alphaproteobacteria</taxon>
        <taxon>Hyphomicrobiales</taxon>
        <taxon>Methylopilaceae</taxon>
        <taxon>Chenggangzhangella</taxon>
    </lineage>
</organism>
<evidence type="ECO:0000313" key="4">
    <source>
        <dbReference type="Proteomes" id="UP000825701"/>
    </source>
</evidence>